<evidence type="ECO:0000313" key="3">
    <source>
        <dbReference type="Proteomes" id="UP000254649"/>
    </source>
</evidence>
<dbReference type="AlphaFoldDB" id="A0A380U0V5"/>
<reference evidence="2 3" key="1">
    <citation type="submission" date="2018-06" db="EMBL/GenBank/DDBJ databases">
        <authorList>
            <consortium name="Pathogen Informatics"/>
            <person name="Doyle S."/>
        </authorList>
    </citation>
    <scope>NUCLEOTIDE SEQUENCE [LARGE SCALE GENOMIC DNA]</scope>
    <source>
        <strain evidence="2 3">NCTC10801</strain>
    </source>
</reference>
<name>A0A380U0V5_9PAST</name>
<proteinExistence type="predicted"/>
<sequence>MFDVLEQFKLQIHQAIVQLEQAEKALHKQEMTHASIYVENAKGILMKLGGKLK</sequence>
<feature type="coiled-coil region" evidence="1">
    <location>
        <begin position="5"/>
        <end position="32"/>
    </location>
</feature>
<dbReference type="Proteomes" id="UP000254649">
    <property type="component" value="Unassembled WGS sequence"/>
</dbReference>
<organism evidence="2 3">
    <name type="scientific">[Actinobacillus] rossii</name>
    <dbReference type="NCBI Taxonomy" id="123820"/>
    <lineage>
        <taxon>Bacteria</taxon>
        <taxon>Pseudomonadati</taxon>
        <taxon>Pseudomonadota</taxon>
        <taxon>Gammaproteobacteria</taxon>
        <taxon>Pasteurellales</taxon>
        <taxon>Pasteurellaceae</taxon>
    </lineage>
</organism>
<gene>
    <name evidence="2" type="ORF">NCTC10801_02261</name>
</gene>
<keyword evidence="1" id="KW-0175">Coiled coil</keyword>
<keyword evidence="3" id="KW-1185">Reference proteome</keyword>
<dbReference type="EMBL" id="UFRQ01000003">
    <property type="protein sequence ID" value="SUT94635.1"/>
    <property type="molecule type" value="Genomic_DNA"/>
</dbReference>
<evidence type="ECO:0000313" key="2">
    <source>
        <dbReference type="EMBL" id="SUT94635.1"/>
    </source>
</evidence>
<accession>A0A380U0V5</accession>
<protein>
    <submittedName>
        <fullName evidence="2">Uncharacterized protein</fullName>
    </submittedName>
</protein>
<evidence type="ECO:0000256" key="1">
    <source>
        <dbReference type="SAM" id="Coils"/>
    </source>
</evidence>